<dbReference type="EMBL" id="CAJPWZ010003145">
    <property type="protein sequence ID" value="CAG2253191.1"/>
    <property type="molecule type" value="Genomic_DNA"/>
</dbReference>
<keyword evidence="1" id="KW-0808">Transferase</keyword>
<keyword evidence="2" id="KW-0548">Nucleotidyltransferase</keyword>
<dbReference type="PANTHER" id="PTHR37984">
    <property type="entry name" value="PROTEIN CBG26694"/>
    <property type="match status" value="1"/>
</dbReference>
<reference evidence="9" key="1">
    <citation type="submission" date="2021-03" db="EMBL/GenBank/DDBJ databases">
        <authorList>
            <person name="Bekaert M."/>
        </authorList>
    </citation>
    <scope>NUCLEOTIDE SEQUENCE</scope>
</reference>
<evidence type="ECO:0000259" key="8">
    <source>
        <dbReference type="Pfam" id="PF17917"/>
    </source>
</evidence>
<dbReference type="GO" id="GO:0004519">
    <property type="term" value="F:endonuclease activity"/>
    <property type="evidence" value="ECO:0007669"/>
    <property type="project" value="UniProtKB-KW"/>
</dbReference>
<sequence>MCNKRWSRDISNQKIDVPQDYLEVVRSLVNANEDIFADSDKDLGDSLTVVPLLAYPNPNLPYVLYTDASDTCVGACLTQITEEQNAVEKPIYFLSHKLSETQTRWSTVEKEAFAIHYALQKLDFYLHGANFIIKTDHKPLKYLLDSPMKNKKLQMWSLGISGYNCKIEYIAGETNYCADLLSRTPQSDDDKGISNETVDPDINDNTYEINTINSNKLNTRNFATCTVEQPDLPSKETFQNEDLDMKLEQAKNLNIFKVKMDIETDTEDKLRIYLENIWEDSARAFAIYKEYTRRQRTKSKETDKYLNVMSSETQKQWALVLVDDDGTTRTMQSRNSVAGEMISDEKDQVKYEVLYVAETEYKLNVYLENIWEDSPRAFAIYKEYARKARIKPKQNKGSQKELLSVVNEAHTTTDQVKSKPNLPTTTEQIECKTNNHSTTEQVDNKSKTNTTTEQVESNKLKPERQSKLGYLKAFGGHLQRQKVFMGLSLQLCFCFWDVT</sequence>
<dbReference type="OrthoDB" id="6091944at2759"/>
<dbReference type="InterPro" id="IPR050951">
    <property type="entry name" value="Retrovirus_Pol_polyprotein"/>
</dbReference>
<dbReference type="Pfam" id="PF17917">
    <property type="entry name" value="RT_RNaseH"/>
    <property type="match status" value="1"/>
</dbReference>
<protein>
    <recommendedName>
        <fullName evidence="8">Reverse transcriptase RNase H-like domain-containing protein</fullName>
    </recommendedName>
</protein>
<dbReference type="PANTHER" id="PTHR37984:SF5">
    <property type="entry name" value="PROTEIN NYNRIN-LIKE"/>
    <property type="match status" value="1"/>
</dbReference>
<evidence type="ECO:0000256" key="3">
    <source>
        <dbReference type="ARBA" id="ARBA00022722"/>
    </source>
</evidence>
<dbReference type="Proteomes" id="UP000683360">
    <property type="component" value="Unassembled WGS sequence"/>
</dbReference>
<evidence type="ECO:0000313" key="10">
    <source>
        <dbReference type="Proteomes" id="UP000683360"/>
    </source>
</evidence>
<dbReference type="GO" id="GO:0016787">
    <property type="term" value="F:hydrolase activity"/>
    <property type="evidence" value="ECO:0007669"/>
    <property type="project" value="UniProtKB-KW"/>
</dbReference>
<evidence type="ECO:0000256" key="7">
    <source>
        <dbReference type="SAM" id="MobiDB-lite"/>
    </source>
</evidence>
<feature type="compositionally biased region" description="Polar residues" evidence="7">
    <location>
        <begin position="434"/>
        <end position="455"/>
    </location>
</feature>
<gene>
    <name evidence="9" type="ORF">MEDL_64747</name>
</gene>
<dbReference type="GO" id="GO:0003964">
    <property type="term" value="F:RNA-directed DNA polymerase activity"/>
    <property type="evidence" value="ECO:0007669"/>
    <property type="project" value="UniProtKB-KW"/>
</dbReference>
<dbReference type="InterPro" id="IPR043502">
    <property type="entry name" value="DNA/RNA_pol_sf"/>
</dbReference>
<proteinExistence type="predicted"/>
<dbReference type="InterPro" id="IPR041373">
    <property type="entry name" value="RT_RNaseH"/>
</dbReference>
<dbReference type="AlphaFoldDB" id="A0A8S3V4X8"/>
<keyword evidence="5" id="KW-0378">Hydrolase</keyword>
<feature type="region of interest" description="Disordered" evidence="7">
    <location>
        <begin position="434"/>
        <end position="460"/>
    </location>
</feature>
<evidence type="ECO:0000256" key="6">
    <source>
        <dbReference type="ARBA" id="ARBA00022918"/>
    </source>
</evidence>
<dbReference type="SUPFAM" id="SSF56672">
    <property type="entry name" value="DNA/RNA polymerases"/>
    <property type="match status" value="1"/>
</dbReference>
<evidence type="ECO:0000313" key="9">
    <source>
        <dbReference type="EMBL" id="CAG2253191.1"/>
    </source>
</evidence>
<evidence type="ECO:0000256" key="2">
    <source>
        <dbReference type="ARBA" id="ARBA00022695"/>
    </source>
</evidence>
<keyword evidence="4" id="KW-0255">Endonuclease</keyword>
<comment type="caution">
    <text evidence="9">The sequence shown here is derived from an EMBL/GenBank/DDBJ whole genome shotgun (WGS) entry which is preliminary data.</text>
</comment>
<keyword evidence="3" id="KW-0540">Nuclease</keyword>
<name>A0A8S3V4X8_MYTED</name>
<keyword evidence="6" id="KW-0695">RNA-directed DNA polymerase</keyword>
<evidence type="ECO:0000256" key="1">
    <source>
        <dbReference type="ARBA" id="ARBA00022679"/>
    </source>
</evidence>
<accession>A0A8S3V4X8</accession>
<evidence type="ECO:0000256" key="4">
    <source>
        <dbReference type="ARBA" id="ARBA00022759"/>
    </source>
</evidence>
<organism evidence="9 10">
    <name type="scientific">Mytilus edulis</name>
    <name type="common">Blue mussel</name>
    <dbReference type="NCBI Taxonomy" id="6550"/>
    <lineage>
        <taxon>Eukaryota</taxon>
        <taxon>Metazoa</taxon>
        <taxon>Spiralia</taxon>
        <taxon>Lophotrochozoa</taxon>
        <taxon>Mollusca</taxon>
        <taxon>Bivalvia</taxon>
        <taxon>Autobranchia</taxon>
        <taxon>Pteriomorphia</taxon>
        <taxon>Mytilida</taxon>
        <taxon>Mytiloidea</taxon>
        <taxon>Mytilidae</taxon>
        <taxon>Mytilinae</taxon>
        <taxon>Mytilus</taxon>
    </lineage>
</organism>
<dbReference type="Gene3D" id="3.10.20.370">
    <property type="match status" value="1"/>
</dbReference>
<dbReference type="CDD" id="cd09274">
    <property type="entry name" value="RNase_HI_RT_Ty3"/>
    <property type="match status" value="1"/>
</dbReference>
<evidence type="ECO:0000256" key="5">
    <source>
        <dbReference type="ARBA" id="ARBA00022801"/>
    </source>
</evidence>
<keyword evidence="10" id="KW-1185">Reference proteome</keyword>
<feature type="domain" description="Reverse transcriptase RNase H-like" evidence="8">
    <location>
        <begin position="58"/>
        <end position="163"/>
    </location>
</feature>